<keyword evidence="10" id="KW-0539">Nucleus</keyword>
<dbReference type="PROSITE" id="PS50888">
    <property type="entry name" value="BHLH"/>
    <property type="match status" value="1"/>
</dbReference>
<accession>A0A2N9H646</accession>
<dbReference type="CDD" id="cd11445">
    <property type="entry name" value="bHLH_AtPIF_like"/>
    <property type="match status" value="1"/>
</dbReference>
<feature type="active site" description="Charge relay system" evidence="11 12">
    <location>
        <position position="245"/>
    </location>
</feature>
<evidence type="ECO:0000259" key="14">
    <source>
        <dbReference type="PROSITE" id="PS50888"/>
    </source>
</evidence>
<evidence type="ECO:0000256" key="2">
    <source>
        <dbReference type="ARBA" id="ARBA00004613"/>
    </source>
</evidence>
<dbReference type="InterPro" id="IPR011598">
    <property type="entry name" value="bHLH_dom"/>
</dbReference>
<comment type="similarity">
    <text evidence="3 12">Belongs to the peptidase S8 family.</text>
</comment>
<keyword evidence="4 12" id="KW-0645">Protease</keyword>
<evidence type="ECO:0000256" key="13">
    <source>
        <dbReference type="SAM" id="MobiDB-lite"/>
    </source>
</evidence>
<keyword evidence="7 12" id="KW-0720">Serine protease</keyword>
<gene>
    <name evidence="15" type="ORF">FSB_LOCUS35125</name>
</gene>
<protein>
    <recommendedName>
        <fullName evidence="14">BHLH domain-containing protein</fullName>
    </recommendedName>
</protein>
<dbReference type="GO" id="GO:0004252">
    <property type="term" value="F:serine-type endopeptidase activity"/>
    <property type="evidence" value="ECO:0007669"/>
    <property type="project" value="UniProtKB-UniRule"/>
</dbReference>
<dbReference type="Gene3D" id="3.50.30.30">
    <property type="match status" value="2"/>
</dbReference>
<keyword evidence="6 12" id="KW-0378">Hydrolase</keyword>
<evidence type="ECO:0000313" key="15">
    <source>
        <dbReference type="EMBL" id="SPD07243.1"/>
    </source>
</evidence>
<dbReference type="Gene3D" id="3.40.50.200">
    <property type="entry name" value="Peptidase S8/S53 domain"/>
    <property type="match status" value="2"/>
</dbReference>
<feature type="domain" description="BHLH" evidence="14">
    <location>
        <begin position="112"/>
        <end position="161"/>
    </location>
</feature>
<name>A0A2N9H646_FAGSY</name>
<dbReference type="AlphaFoldDB" id="A0A2N9H646"/>
<dbReference type="InterPro" id="IPR015500">
    <property type="entry name" value="Peptidase_S8_subtilisin-rel"/>
</dbReference>
<evidence type="ECO:0000256" key="3">
    <source>
        <dbReference type="ARBA" id="ARBA00011073"/>
    </source>
</evidence>
<evidence type="ECO:0000256" key="10">
    <source>
        <dbReference type="ARBA" id="ARBA00023242"/>
    </source>
</evidence>
<dbReference type="PANTHER" id="PTHR10795">
    <property type="entry name" value="PROPROTEIN CONVERTASE SUBTILISIN/KEXIN"/>
    <property type="match status" value="1"/>
</dbReference>
<evidence type="ECO:0000256" key="8">
    <source>
        <dbReference type="ARBA" id="ARBA00023015"/>
    </source>
</evidence>
<dbReference type="InterPro" id="IPR036638">
    <property type="entry name" value="HLH_DNA-bd_sf"/>
</dbReference>
<dbReference type="Pfam" id="PF00010">
    <property type="entry name" value="HLH"/>
    <property type="match status" value="1"/>
</dbReference>
<dbReference type="GO" id="GO:0005576">
    <property type="term" value="C:extracellular region"/>
    <property type="evidence" value="ECO:0007669"/>
    <property type="project" value="UniProtKB-SubCell"/>
</dbReference>
<dbReference type="PRINTS" id="PR00723">
    <property type="entry name" value="SUBTILISIN"/>
</dbReference>
<comment type="subcellular location">
    <subcellularLocation>
        <location evidence="1">Nucleus</location>
    </subcellularLocation>
    <subcellularLocation>
        <location evidence="2">Secreted</location>
    </subcellularLocation>
</comment>
<dbReference type="GO" id="GO:0005634">
    <property type="term" value="C:nucleus"/>
    <property type="evidence" value="ECO:0007669"/>
    <property type="project" value="UniProtKB-SubCell"/>
</dbReference>
<dbReference type="SUPFAM" id="SSF47459">
    <property type="entry name" value="HLH, helix-loop-helix DNA-binding domain"/>
    <property type="match status" value="1"/>
</dbReference>
<dbReference type="SMART" id="SM00353">
    <property type="entry name" value="HLH"/>
    <property type="match status" value="1"/>
</dbReference>
<feature type="region of interest" description="Disordered" evidence="13">
    <location>
        <begin position="24"/>
        <end position="53"/>
    </location>
</feature>
<evidence type="ECO:0000256" key="9">
    <source>
        <dbReference type="ARBA" id="ARBA00023163"/>
    </source>
</evidence>
<evidence type="ECO:0000256" key="5">
    <source>
        <dbReference type="ARBA" id="ARBA00022729"/>
    </source>
</evidence>
<dbReference type="Pfam" id="PF00082">
    <property type="entry name" value="Peptidase_S8"/>
    <property type="match status" value="1"/>
</dbReference>
<evidence type="ECO:0000256" key="1">
    <source>
        <dbReference type="ARBA" id="ARBA00004123"/>
    </source>
</evidence>
<dbReference type="InterPro" id="IPR045051">
    <property type="entry name" value="SBT"/>
</dbReference>
<dbReference type="GO" id="GO:0046983">
    <property type="term" value="F:protein dimerization activity"/>
    <property type="evidence" value="ECO:0007669"/>
    <property type="project" value="InterPro"/>
</dbReference>
<dbReference type="GO" id="GO:0006508">
    <property type="term" value="P:proteolysis"/>
    <property type="evidence" value="ECO:0007669"/>
    <property type="project" value="UniProtKB-KW"/>
</dbReference>
<organism evidence="15">
    <name type="scientific">Fagus sylvatica</name>
    <name type="common">Beechnut</name>
    <dbReference type="NCBI Taxonomy" id="28930"/>
    <lineage>
        <taxon>Eukaryota</taxon>
        <taxon>Viridiplantae</taxon>
        <taxon>Streptophyta</taxon>
        <taxon>Embryophyta</taxon>
        <taxon>Tracheophyta</taxon>
        <taxon>Spermatophyta</taxon>
        <taxon>Magnoliopsida</taxon>
        <taxon>eudicotyledons</taxon>
        <taxon>Gunneridae</taxon>
        <taxon>Pentapetalae</taxon>
        <taxon>rosids</taxon>
        <taxon>fabids</taxon>
        <taxon>Fagales</taxon>
        <taxon>Fagaceae</taxon>
        <taxon>Fagus</taxon>
    </lineage>
</organism>
<keyword evidence="8" id="KW-0805">Transcription regulation</keyword>
<evidence type="ECO:0000256" key="7">
    <source>
        <dbReference type="ARBA" id="ARBA00022825"/>
    </source>
</evidence>
<dbReference type="PROSITE" id="PS51892">
    <property type="entry name" value="SUBTILASE"/>
    <property type="match status" value="1"/>
</dbReference>
<feature type="active site" description="Charge relay system" evidence="11 12">
    <location>
        <position position="464"/>
    </location>
</feature>
<evidence type="ECO:0000256" key="12">
    <source>
        <dbReference type="PROSITE-ProRule" id="PRU01240"/>
    </source>
</evidence>
<feature type="compositionally biased region" description="Basic and acidic residues" evidence="13">
    <location>
        <begin position="24"/>
        <end position="39"/>
    </location>
</feature>
<sequence length="664" mass="71407">MFLQSPEAATSSTGLFSVKDCRRLSRSADRSETEFRFREGNSGAAVESSYGVDFSDRGGYFPADVKESNKKTFTSSAGVLDSDRRISSENNLGDFSCDSEGHEESEKPVQPRSSSKRSRAAERRRSRINEKMKALQNLIPNSNKMDKASMLDEAIEYLKQLQLQVQCFSLSLHELEALKKSPGFISAYKDKTVTLDSTHTPEFISPNPSIRLWPISNFGEDVIIGVIDSGVWSESGSFKDDGYDHGRVARCVAPHARLAIYKVFWDEEGYISDVIAGMDKAIADGVDVICTSIGNEDIPLENNPIAIASFAAMEKGVVVSTSGGNNGPTLGTVHNAFPWVLTVTATSIDRLFVGNLILGNELVIEGWKHVSRSKDASFVLDYAKSNPTPLASMAFQLTNLGITPAPVVASYASRGPSSSIPSILKPDIMAPGSLVLGARTPELPTAQSKLDVLYSDYNILYGTSVACAHAAGVVALLKGVHPDWSSAIKSAIMTTADQFDNTLNPIKDNGNKLQFASPLAMGVGQIFLINHLTQMLSMRNGVSLHPMCLPGVLQPIQLPRTGLSFDEGNGCLNSSRGMGIVFGNEESSRQSASNHPNLCTLSNQPFVIPSVTNITISETSIGSINPLEISSDGTLQLQSDTGHTGKISSSDVCLSQDSKTYAPS</sequence>
<evidence type="ECO:0000256" key="4">
    <source>
        <dbReference type="ARBA" id="ARBA00022670"/>
    </source>
</evidence>
<feature type="region of interest" description="Disordered" evidence="13">
    <location>
        <begin position="90"/>
        <end position="127"/>
    </location>
</feature>
<dbReference type="InterPro" id="IPR047265">
    <property type="entry name" value="PIF1-like_bHLH"/>
</dbReference>
<feature type="active site" description="Charge relay system" evidence="11 12">
    <location>
        <position position="228"/>
    </location>
</feature>
<dbReference type="EMBL" id="OIVN01002890">
    <property type="protein sequence ID" value="SPD07243.1"/>
    <property type="molecule type" value="Genomic_DNA"/>
</dbReference>
<keyword evidence="9" id="KW-0804">Transcription</keyword>
<dbReference type="SUPFAM" id="SSF52743">
    <property type="entry name" value="Subtilisin-like"/>
    <property type="match status" value="1"/>
</dbReference>
<dbReference type="Gene3D" id="4.10.280.10">
    <property type="entry name" value="Helix-loop-helix DNA-binding domain"/>
    <property type="match status" value="1"/>
</dbReference>
<evidence type="ECO:0000256" key="6">
    <source>
        <dbReference type="ARBA" id="ARBA00022801"/>
    </source>
</evidence>
<reference evidence="15" key="1">
    <citation type="submission" date="2018-02" db="EMBL/GenBank/DDBJ databases">
        <authorList>
            <person name="Cohen D.B."/>
            <person name="Kent A.D."/>
        </authorList>
    </citation>
    <scope>NUCLEOTIDE SEQUENCE</scope>
</reference>
<evidence type="ECO:0000256" key="11">
    <source>
        <dbReference type="PIRSR" id="PIRSR615500-1"/>
    </source>
</evidence>
<dbReference type="InterPro" id="IPR036852">
    <property type="entry name" value="Peptidase_S8/S53_dom_sf"/>
</dbReference>
<dbReference type="InterPro" id="IPR000209">
    <property type="entry name" value="Peptidase_S8/S53_dom"/>
</dbReference>
<proteinExistence type="inferred from homology"/>
<feature type="compositionally biased region" description="Basic and acidic residues" evidence="13">
    <location>
        <begin position="99"/>
        <end position="109"/>
    </location>
</feature>
<keyword evidence="5" id="KW-0732">Signal</keyword>